<feature type="region of interest" description="Disordered" evidence="2">
    <location>
        <begin position="303"/>
        <end position="363"/>
    </location>
</feature>
<feature type="signal peptide" evidence="3">
    <location>
        <begin position="1"/>
        <end position="19"/>
    </location>
</feature>
<keyword evidence="1" id="KW-0175">Coiled coil</keyword>
<reference evidence="4 5" key="1">
    <citation type="journal article" date="2015" name="Proc. Natl. Acad. Sci. U.S.A.">
        <title>The resurrection genome of Boea hygrometrica: A blueprint for survival of dehydration.</title>
        <authorList>
            <person name="Xiao L."/>
            <person name="Yang G."/>
            <person name="Zhang L."/>
            <person name="Yang X."/>
            <person name="Zhao S."/>
            <person name="Ji Z."/>
            <person name="Zhou Q."/>
            <person name="Hu M."/>
            <person name="Wang Y."/>
            <person name="Chen M."/>
            <person name="Xu Y."/>
            <person name="Jin H."/>
            <person name="Xiao X."/>
            <person name="Hu G."/>
            <person name="Bao F."/>
            <person name="Hu Y."/>
            <person name="Wan P."/>
            <person name="Li L."/>
            <person name="Deng X."/>
            <person name="Kuang T."/>
            <person name="Xiang C."/>
            <person name="Zhu J.K."/>
            <person name="Oliver M.J."/>
            <person name="He Y."/>
        </authorList>
    </citation>
    <scope>NUCLEOTIDE SEQUENCE [LARGE SCALE GENOMIC DNA]</scope>
    <source>
        <strain evidence="5">cv. XS01</strain>
    </source>
</reference>
<evidence type="ECO:0000256" key="3">
    <source>
        <dbReference type="SAM" id="SignalP"/>
    </source>
</evidence>
<feature type="compositionally biased region" description="Polar residues" evidence="2">
    <location>
        <begin position="97"/>
        <end position="110"/>
    </location>
</feature>
<protein>
    <submittedName>
        <fullName evidence="4">Mucin-2-like</fullName>
    </submittedName>
</protein>
<gene>
    <name evidence="4" type="ORF">F511_38108</name>
</gene>
<proteinExistence type="predicted"/>
<evidence type="ECO:0000313" key="4">
    <source>
        <dbReference type="EMBL" id="KZV34269.1"/>
    </source>
</evidence>
<dbReference type="AlphaFoldDB" id="A0A2Z7BLL3"/>
<evidence type="ECO:0000313" key="5">
    <source>
        <dbReference type="Proteomes" id="UP000250235"/>
    </source>
</evidence>
<name>A0A2Z7BLL3_9LAMI</name>
<feature type="chain" id="PRO_5016329819" evidence="3">
    <location>
        <begin position="20"/>
        <end position="556"/>
    </location>
</feature>
<sequence>MASSLFTNTLHVCFHSVLAVLYEDALTKFFLNGCVRDGKVVSTIRGEQVEISEEVFASTFELSVDGLMSNLSEIPKDIVFDARSIFSLSGEQVITETSQVETDVGRTNDSGPDVEDQGVETTSDSDGASEELVFGKKNEGVLNNTTNDEELMSVDDLLMQISNIMMLPSVTAAEVTKIEFGLTVEIHEVQDKDCYYASLPKISAHDKGKKPLATDDVVKGNLAREMVQLICRDVEFLVQLREQTYQADARKEAKEQKAIIEDMDERLANFRSEQLDFRAQAHENYNNLSSQLGELVAYINRGNDKKGEKSSSHRPQTPHDDQNSHSGGNASRGGGDDSGVSGRRDDRRGSSTKRGSGSSGAAGPYKKNAEWWLYGKTSHIQMQVLIYRTAIQMLIQRATQLVSGLYSAVGYLLQKRVIQQLGIYFRSECIQQLGIYFRSECIQQLDIYFSSEYFQTLATVSFDSGGSLIITLLASRRLATTSFTRKPELQTVGGGRSSIRSTTIINLPPSICTRISDGFCHGWNLLVVVNETSPITRQTDGGEAEARRWAAAVREV</sequence>
<accession>A0A2Z7BLL3</accession>
<organism evidence="4 5">
    <name type="scientific">Dorcoceras hygrometricum</name>
    <dbReference type="NCBI Taxonomy" id="472368"/>
    <lineage>
        <taxon>Eukaryota</taxon>
        <taxon>Viridiplantae</taxon>
        <taxon>Streptophyta</taxon>
        <taxon>Embryophyta</taxon>
        <taxon>Tracheophyta</taxon>
        <taxon>Spermatophyta</taxon>
        <taxon>Magnoliopsida</taxon>
        <taxon>eudicotyledons</taxon>
        <taxon>Gunneridae</taxon>
        <taxon>Pentapetalae</taxon>
        <taxon>asterids</taxon>
        <taxon>lamiids</taxon>
        <taxon>Lamiales</taxon>
        <taxon>Gesneriaceae</taxon>
        <taxon>Didymocarpoideae</taxon>
        <taxon>Trichosporeae</taxon>
        <taxon>Loxocarpinae</taxon>
        <taxon>Dorcoceras</taxon>
    </lineage>
</organism>
<evidence type="ECO:0000256" key="2">
    <source>
        <dbReference type="SAM" id="MobiDB-lite"/>
    </source>
</evidence>
<keyword evidence="5" id="KW-1185">Reference proteome</keyword>
<feature type="region of interest" description="Disordered" evidence="2">
    <location>
        <begin position="97"/>
        <end position="129"/>
    </location>
</feature>
<keyword evidence="3" id="KW-0732">Signal</keyword>
<feature type="coiled-coil region" evidence="1">
    <location>
        <begin position="246"/>
        <end position="273"/>
    </location>
</feature>
<dbReference type="EMBL" id="KV005127">
    <property type="protein sequence ID" value="KZV34269.1"/>
    <property type="molecule type" value="Genomic_DNA"/>
</dbReference>
<evidence type="ECO:0000256" key="1">
    <source>
        <dbReference type="SAM" id="Coils"/>
    </source>
</evidence>
<dbReference type="Proteomes" id="UP000250235">
    <property type="component" value="Unassembled WGS sequence"/>
</dbReference>
<feature type="compositionally biased region" description="Basic and acidic residues" evidence="2">
    <location>
        <begin position="303"/>
        <end position="323"/>
    </location>
</feature>